<sequence>MLPALLRLALAALAPRLAAAVSAPISSDAVTFITNSAWDAAFLTANATGQAPVAGFNLSTPYPGAAGQSERWTWSIRVKNDVPNGNGRFVTGTWIQLDAPDGLLQPAVGGNGSSAVDPSWYVCDTLYFVDGLASDAAGGVDPGCDGVLPAACRADLLRSMATGFGGAGRGFRCPEVDLAPSCEEAFGKGWYAVTSSEFCPGDSSEETGVDGGLAIDRDREPEPSSSGTFDFARIGLSEDEHEAGNLTAYDKSIRQVYIAGLVWGYSNVSSPGDGSTPEASLSCLRVNRFTEGSRELSAGVSVLSGGGSLGLAMLAAGVVSVWLC</sequence>
<evidence type="ECO:0000313" key="2">
    <source>
        <dbReference type="EMBL" id="KAK0732164.1"/>
    </source>
</evidence>
<dbReference type="AlphaFoldDB" id="A0AA40BDF6"/>
<dbReference type="Proteomes" id="UP001172102">
    <property type="component" value="Unassembled WGS sequence"/>
</dbReference>
<protein>
    <submittedName>
        <fullName evidence="2">Uncharacterized protein</fullName>
    </submittedName>
</protein>
<name>A0AA40BDF6_9PEZI</name>
<organism evidence="2 3">
    <name type="scientific">Lasiosphaeris hirsuta</name>
    <dbReference type="NCBI Taxonomy" id="260670"/>
    <lineage>
        <taxon>Eukaryota</taxon>
        <taxon>Fungi</taxon>
        <taxon>Dikarya</taxon>
        <taxon>Ascomycota</taxon>
        <taxon>Pezizomycotina</taxon>
        <taxon>Sordariomycetes</taxon>
        <taxon>Sordariomycetidae</taxon>
        <taxon>Sordariales</taxon>
        <taxon>Lasiosphaeriaceae</taxon>
        <taxon>Lasiosphaeris</taxon>
    </lineage>
</organism>
<accession>A0AA40BDF6</accession>
<proteinExistence type="predicted"/>
<feature type="signal peptide" evidence="1">
    <location>
        <begin position="1"/>
        <end position="20"/>
    </location>
</feature>
<dbReference type="EMBL" id="JAUKUA010000001">
    <property type="protein sequence ID" value="KAK0732164.1"/>
    <property type="molecule type" value="Genomic_DNA"/>
</dbReference>
<keyword evidence="1" id="KW-0732">Signal</keyword>
<evidence type="ECO:0000313" key="3">
    <source>
        <dbReference type="Proteomes" id="UP001172102"/>
    </source>
</evidence>
<reference evidence="2" key="1">
    <citation type="submission" date="2023-06" db="EMBL/GenBank/DDBJ databases">
        <title>Genome-scale phylogeny and comparative genomics of the fungal order Sordariales.</title>
        <authorList>
            <consortium name="Lawrence Berkeley National Laboratory"/>
            <person name="Hensen N."/>
            <person name="Bonometti L."/>
            <person name="Westerberg I."/>
            <person name="Brannstrom I.O."/>
            <person name="Guillou S."/>
            <person name="Cros-Aarteil S."/>
            <person name="Calhoun S."/>
            <person name="Haridas S."/>
            <person name="Kuo A."/>
            <person name="Mondo S."/>
            <person name="Pangilinan J."/>
            <person name="Riley R."/>
            <person name="Labutti K."/>
            <person name="Andreopoulos B."/>
            <person name="Lipzen A."/>
            <person name="Chen C."/>
            <person name="Yanf M."/>
            <person name="Daum C."/>
            <person name="Ng V."/>
            <person name="Clum A."/>
            <person name="Steindorff A."/>
            <person name="Ohm R."/>
            <person name="Martin F."/>
            <person name="Silar P."/>
            <person name="Natvig D."/>
            <person name="Lalanne C."/>
            <person name="Gautier V."/>
            <person name="Ament-Velasquez S.L."/>
            <person name="Kruys A."/>
            <person name="Hutchinson M.I."/>
            <person name="Powell A.J."/>
            <person name="Barry K."/>
            <person name="Miller A.N."/>
            <person name="Grigoriev I.V."/>
            <person name="Debuchy R."/>
            <person name="Gladieux P."/>
            <person name="Thoren M.H."/>
            <person name="Johannesson H."/>
        </authorList>
    </citation>
    <scope>NUCLEOTIDE SEQUENCE</scope>
    <source>
        <strain evidence="2">SMH4607-1</strain>
    </source>
</reference>
<feature type="chain" id="PRO_5041217461" evidence="1">
    <location>
        <begin position="21"/>
        <end position="324"/>
    </location>
</feature>
<gene>
    <name evidence="2" type="ORF">B0H67DRAFT_94930</name>
</gene>
<comment type="caution">
    <text evidence="2">The sequence shown here is derived from an EMBL/GenBank/DDBJ whole genome shotgun (WGS) entry which is preliminary data.</text>
</comment>
<evidence type="ECO:0000256" key="1">
    <source>
        <dbReference type="SAM" id="SignalP"/>
    </source>
</evidence>
<keyword evidence="3" id="KW-1185">Reference proteome</keyword>